<keyword evidence="1" id="KW-0479">Metal-binding</keyword>
<protein>
    <recommendedName>
        <fullName evidence="5">SWIM-type domain-containing protein</fullName>
    </recommendedName>
</protein>
<feature type="non-terminal residue" evidence="6">
    <location>
        <position position="1"/>
    </location>
</feature>
<dbReference type="InterPro" id="IPR007527">
    <property type="entry name" value="Znf_SWIM"/>
</dbReference>
<dbReference type="AlphaFoldDB" id="A0A7J7P636"/>
<dbReference type="GO" id="GO:0008270">
    <property type="term" value="F:zinc ion binding"/>
    <property type="evidence" value="ECO:0007669"/>
    <property type="project" value="UniProtKB-KW"/>
</dbReference>
<feature type="domain" description="SWIM-type" evidence="5">
    <location>
        <begin position="89"/>
        <end position="121"/>
    </location>
</feature>
<evidence type="ECO:0000256" key="3">
    <source>
        <dbReference type="ARBA" id="ARBA00022833"/>
    </source>
</evidence>
<proteinExistence type="predicted"/>
<evidence type="ECO:0000256" key="2">
    <source>
        <dbReference type="ARBA" id="ARBA00022771"/>
    </source>
</evidence>
<dbReference type="PANTHER" id="PTHR31973:SF187">
    <property type="entry name" value="MUTATOR TRANSPOSASE MUDRA PROTEIN"/>
    <property type="match status" value="1"/>
</dbReference>
<dbReference type="PANTHER" id="PTHR31973">
    <property type="entry name" value="POLYPROTEIN, PUTATIVE-RELATED"/>
    <property type="match status" value="1"/>
</dbReference>
<gene>
    <name evidence="6" type="ORF">GIB67_031307</name>
</gene>
<keyword evidence="3" id="KW-0862">Zinc</keyword>
<dbReference type="SMART" id="SM00575">
    <property type="entry name" value="ZnF_PMZ"/>
    <property type="match status" value="1"/>
</dbReference>
<sequence length="259" mass="30435">NAIRNADPVGLQYILDIPKETWPNLYIPMSRICLEIPYTYREEAEKSQVHLTPWSTDHCESRKFVADSLTCRVRTSRHHFLMTSYGKTNYVNIEDGACFCRRWQTIGIPCEHRVRALGLANVDPTIHVSEYFTNDTYKAIYEPICIHIRGIEQWKILKTDLRDRTPILTIRAGRPRTQRKRREKMPGLVTKLRFYSRYQKNRYNRCSCKLLSILSDDNTRPTMTPSFAMSTEPPVSSQMKMLQSVCTKYFGYSMYHLFV</sequence>
<evidence type="ECO:0000256" key="4">
    <source>
        <dbReference type="PROSITE-ProRule" id="PRU00325"/>
    </source>
</evidence>
<evidence type="ECO:0000256" key="1">
    <source>
        <dbReference type="ARBA" id="ARBA00022723"/>
    </source>
</evidence>
<keyword evidence="2 4" id="KW-0863">Zinc-finger</keyword>
<keyword evidence="7" id="KW-1185">Reference proteome</keyword>
<dbReference type="Pfam" id="PF04434">
    <property type="entry name" value="SWIM"/>
    <property type="match status" value="1"/>
</dbReference>
<evidence type="ECO:0000313" key="7">
    <source>
        <dbReference type="Proteomes" id="UP000541444"/>
    </source>
</evidence>
<evidence type="ECO:0000259" key="5">
    <source>
        <dbReference type="PROSITE" id="PS50966"/>
    </source>
</evidence>
<organism evidence="6 7">
    <name type="scientific">Kingdonia uniflora</name>
    <dbReference type="NCBI Taxonomy" id="39325"/>
    <lineage>
        <taxon>Eukaryota</taxon>
        <taxon>Viridiplantae</taxon>
        <taxon>Streptophyta</taxon>
        <taxon>Embryophyta</taxon>
        <taxon>Tracheophyta</taxon>
        <taxon>Spermatophyta</taxon>
        <taxon>Magnoliopsida</taxon>
        <taxon>Ranunculales</taxon>
        <taxon>Circaeasteraceae</taxon>
        <taxon>Kingdonia</taxon>
    </lineage>
</organism>
<dbReference type="EMBL" id="JACGCM010000243">
    <property type="protein sequence ID" value="KAF6174783.1"/>
    <property type="molecule type" value="Genomic_DNA"/>
</dbReference>
<evidence type="ECO:0000313" key="6">
    <source>
        <dbReference type="EMBL" id="KAF6174783.1"/>
    </source>
</evidence>
<comment type="caution">
    <text evidence="6">The sequence shown here is derived from an EMBL/GenBank/DDBJ whole genome shotgun (WGS) entry which is preliminary data.</text>
</comment>
<accession>A0A7J7P636</accession>
<dbReference type="Proteomes" id="UP000541444">
    <property type="component" value="Unassembled WGS sequence"/>
</dbReference>
<reference evidence="6 7" key="1">
    <citation type="journal article" date="2020" name="IScience">
        <title>Genome Sequencing of the Endangered Kingdonia uniflora (Circaeasteraceae, Ranunculales) Reveals Potential Mechanisms of Evolutionary Specialization.</title>
        <authorList>
            <person name="Sun Y."/>
            <person name="Deng T."/>
            <person name="Zhang A."/>
            <person name="Moore M.J."/>
            <person name="Landis J.B."/>
            <person name="Lin N."/>
            <person name="Zhang H."/>
            <person name="Zhang X."/>
            <person name="Huang J."/>
            <person name="Zhang X."/>
            <person name="Sun H."/>
            <person name="Wang H."/>
        </authorList>
    </citation>
    <scope>NUCLEOTIDE SEQUENCE [LARGE SCALE GENOMIC DNA]</scope>
    <source>
        <strain evidence="6">TB1705</strain>
        <tissue evidence="6">Leaf</tissue>
    </source>
</reference>
<name>A0A7J7P636_9MAGN</name>
<dbReference type="InterPro" id="IPR006564">
    <property type="entry name" value="Znf_PMZ"/>
</dbReference>
<dbReference type="PROSITE" id="PS50966">
    <property type="entry name" value="ZF_SWIM"/>
    <property type="match status" value="1"/>
</dbReference>